<comment type="similarity">
    <text evidence="2">Belongs to the cytochrome P450 family.</text>
</comment>
<evidence type="ECO:0000256" key="2">
    <source>
        <dbReference type="ARBA" id="ARBA00010617"/>
    </source>
</evidence>
<dbReference type="PANTHER" id="PTHR47955">
    <property type="entry name" value="CYTOCHROME P450 FAMILY 71 PROTEIN"/>
    <property type="match status" value="1"/>
</dbReference>
<keyword evidence="6" id="KW-0408">Iron</keyword>
<dbReference type="SUPFAM" id="SSF48264">
    <property type="entry name" value="Cytochrome P450"/>
    <property type="match status" value="1"/>
</dbReference>
<keyword evidence="3" id="KW-0349">Heme</keyword>
<gene>
    <name evidence="8" type="ORF">NCGR_LOCUS9088</name>
</gene>
<evidence type="ECO:0000256" key="1">
    <source>
        <dbReference type="ARBA" id="ARBA00001971"/>
    </source>
</evidence>
<keyword evidence="5" id="KW-0560">Oxidoreductase</keyword>
<comment type="caution">
    <text evidence="8">The sequence shown here is derived from an EMBL/GenBank/DDBJ whole genome shotgun (WGS) entry which is preliminary data.</text>
</comment>
<evidence type="ECO:0000313" key="8">
    <source>
        <dbReference type="EMBL" id="CAD6213570.1"/>
    </source>
</evidence>
<dbReference type="GO" id="GO:0005506">
    <property type="term" value="F:iron ion binding"/>
    <property type="evidence" value="ECO:0007669"/>
    <property type="project" value="InterPro"/>
</dbReference>
<dbReference type="Pfam" id="PF00067">
    <property type="entry name" value="p450"/>
    <property type="match status" value="2"/>
</dbReference>
<dbReference type="AlphaFoldDB" id="A0A811MWD4"/>
<dbReference type="GO" id="GO:0020037">
    <property type="term" value="F:heme binding"/>
    <property type="evidence" value="ECO:0007669"/>
    <property type="project" value="InterPro"/>
</dbReference>
<evidence type="ECO:0008006" key="10">
    <source>
        <dbReference type="Google" id="ProtNLM"/>
    </source>
</evidence>
<evidence type="ECO:0000256" key="4">
    <source>
        <dbReference type="ARBA" id="ARBA00022723"/>
    </source>
</evidence>
<keyword evidence="9" id="KW-1185">Reference proteome</keyword>
<keyword evidence="7" id="KW-0503">Monooxygenase</keyword>
<proteinExistence type="inferred from homology"/>
<evidence type="ECO:0000256" key="3">
    <source>
        <dbReference type="ARBA" id="ARBA00022617"/>
    </source>
</evidence>
<evidence type="ECO:0000256" key="6">
    <source>
        <dbReference type="ARBA" id="ARBA00023004"/>
    </source>
</evidence>
<organism evidence="8 9">
    <name type="scientific">Miscanthus lutarioriparius</name>
    <dbReference type="NCBI Taxonomy" id="422564"/>
    <lineage>
        <taxon>Eukaryota</taxon>
        <taxon>Viridiplantae</taxon>
        <taxon>Streptophyta</taxon>
        <taxon>Embryophyta</taxon>
        <taxon>Tracheophyta</taxon>
        <taxon>Spermatophyta</taxon>
        <taxon>Magnoliopsida</taxon>
        <taxon>Liliopsida</taxon>
        <taxon>Poales</taxon>
        <taxon>Poaceae</taxon>
        <taxon>PACMAD clade</taxon>
        <taxon>Panicoideae</taxon>
        <taxon>Andropogonodae</taxon>
        <taxon>Andropogoneae</taxon>
        <taxon>Saccharinae</taxon>
        <taxon>Miscanthus</taxon>
    </lineage>
</organism>
<dbReference type="Gene3D" id="1.10.630.10">
    <property type="entry name" value="Cytochrome P450"/>
    <property type="match status" value="3"/>
</dbReference>
<dbReference type="InterPro" id="IPR002401">
    <property type="entry name" value="Cyt_P450_E_grp-I"/>
</dbReference>
<dbReference type="Proteomes" id="UP000604825">
    <property type="component" value="Unassembled WGS sequence"/>
</dbReference>
<dbReference type="InterPro" id="IPR036396">
    <property type="entry name" value="Cyt_P450_sf"/>
</dbReference>
<name>A0A811MWD4_9POAL</name>
<comment type="cofactor">
    <cofactor evidence="1">
        <name>heme</name>
        <dbReference type="ChEBI" id="CHEBI:30413"/>
    </cofactor>
</comment>
<dbReference type="OrthoDB" id="689155at2759"/>
<evidence type="ECO:0000256" key="5">
    <source>
        <dbReference type="ARBA" id="ARBA00023002"/>
    </source>
</evidence>
<dbReference type="GO" id="GO:0004497">
    <property type="term" value="F:monooxygenase activity"/>
    <property type="evidence" value="ECO:0007669"/>
    <property type="project" value="UniProtKB-KW"/>
</dbReference>
<reference evidence="8" key="1">
    <citation type="submission" date="2020-10" db="EMBL/GenBank/DDBJ databases">
        <authorList>
            <person name="Han B."/>
            <person name="Lu T."/>
            <person name="Zhao Q."/>
            <person name="Huang X."/>
            <person name="Zhao Y."/>
        </authorList>
    </citation>
    <scope>NUCLEOTIDE SEQUENCE</scope>
</reference>
<keyword evidence="4" id="KW-0479">Metal-binding</keyword>
<evidence type="ECO:0000256" key="7">
    <source>
        <dbReference type="ARBA" id="ARBA00023033"/>
    </source>
</evidence>
<dbReference type="InterPro" id="IPR001128">
    <property type="entry name" value="Cyt_P450"/>
</dbReference>
<evidence type="ECO:0000313" key="9">
    <source>
        <dbReference type="Proteomes" id="UP000604825"/>
    </source>
</evidence>
<protein>
    <recommendedName>
        <fullName evidence="10">Cytochrome P450</fullName>
    </recommendedName>
</protein>
<dbReference type="PANTHER" id="PTHR47955:SF19">
    <property type="entry name" value="CYTOCHROME P450 71A9-LIKE ISOFORM X1"/>
    <property type="match status" value="1"/>
</dbReference>
<sequence length="344" mass="38603">MSGTYGPLMLLRFGSVPTLVASSSEAARDVMRTHELAFCSRYLSATLDIISCGGRDILFSPYNDRWRDLRKVCMLELFNPRRVLSFRTVREEEVARLLRSISDQCGGHHAGVVVINLSDGICRMVNDVVVRTAIGDRCKHRDEFLHELDEAVQLTGGFSLADLYPSSRLVRRFSVAARDMGRCQKNVYRIIESIIHERKVAGGPRRRRRPPRRPPQAAEDIFATGSDTSSTVLVWAMSELVKNPRVLHKAQSECREACQVMGYDVPKGTKVFVNVWAIADDRRICPGITHGLANMELVLISLLYHFDWEQPGGAGSGDLDMTEAFGITLKRKSKLMLKAIPRVN</sequence>
<accession>A0A811MWD4</accession>
<dbReference type="EMBL" id="CAJGYO010000002">
    <property type="protein sequence ID" value="CAD6213570.1"/>
    <property type="molecule type" value="Genomic_DNA"/>
</dbReference>
<dbReference type="GO" id="GO:0016705">
    <property type="term" value="F:oxidoreductase activity, acting on paired donors, with incorporation or reduction of molecular oxygen"/>
    <property type="evidence" value="ECO:0007669"/>
    <property type="project" value="InterPro"/>
</dbReference>
<dbReference type="PRINTS" id="PR00463">
    <property type="entry name" value="EP450I"/>
</dbReference>